<keyword evidence="2" id="KW-1185">Reference proteome</keyword>
<dbReference type="AlphaFoldDB" id="A0A2R8BHG7"/>
<organism evidence="1 2">
    <name type="scientific">Ascidiaceihabitans donghaensis</name>
    <dbReference type="NCBI Taxonomy" id="1510460"/>
    <lineage>
        <taxon>Bacteria</taxon>
        <taxon>Pseudomonadati</taxon>
        <taxon>Pseudomonadota</taxon>
        <taxon>Alphaproteobacteria</taxon>
        <taxon>Rhodobacterales</taxon>
        <taxon>Paracoccaceae</taxon>
        <taxon>Ascidiaceihabitans</taxon>
    </lineage>
</organism>
<dbReference type="Proteomes" id="UP000244880">
    <property type="component" value="Unassembled WGS sequence"/>
</dbReference>
<reference evidence="1 2" key="1">
    <citation type="submission" date="2018-03" db="EMBL/GenBank/DDBJ databases">
        <authorList>
            <person name="Keele B.F."/>
        </authorList>
    </citation>
    <scope>NUCLEOTIDE SEQUENCE [LARGE SCALE GENOMIC DNA]</scope>
    <source>
        <strain evidence="1 2">CECT 8599</strain>
    </source>
</reference>
<gene>
    <name evidence="1" type="ORF">ASD8599_03284</name>
</gene>
<proteinExistence type="predicted"/>
<dbReference type="EMBL" id="OMOR01000001">
    <property type="protein sequence ID" value="SPH22541.1"/>
    <property type="molecule type" value="Genomic_DNA"/>
</dbReference>
<accession>A0A2R8BHG7</accession>
<protein>
    <submittedName>
        <fullName evidence="1">Uncharacterized protein</fullName>
    </submittedName>
</protein>
<sequence>MSKVQFRNQLVFHAIHVPSGARGELVSFTRIVTRGKGDKTTVKTTYEALFRVDDVLVTPNGDPNEIGKYFVRTFGDCNVLSLEERNQDRYCRDQWIFDNFAVRQNGQ</sequence>
<evidence type="ECO:0000313" key="1">
    <source>
        <dbReference type="EMBL" id="SPH22541.1"/>
    </source>
</evidence>
<name>A0A2R8BHG7_9RHOB</name>
<evidence type="ECO:0000313" key="2">
    <source>
        <dbReference type="Proteomes" id="UP000244880"/>
    </source>
</evidence>